<dbReference type="PROSITE" id="PS51176">
    <property type="entry name" value="PDH_ADH"/>
    <property type="match status" value="1"/>
</dbReference>
<evidence type="ECO:0000313" key="4">
    <source>
        <dbReference type="EMBL" id="RMC33273.1"/>
    </source>
</evidence>
<dbReference type="PANTHER" id="PTHR21363">
    <property type="entry name" value="PREPHENATE DEHYDROGENASE"/>
    <property type="match status" value="1"/>
</dbReference>
<evidence type="ECO:0000259" key="3">
    <source>
        <dbReference type="PROSITE" id="PS51176"/>
    </source>
</evidence>
<dbReference type="InterPro" id="IPR036291">
    <property type="entry name" value="NAD(P)-bd_dom_sf"/>
</dbReference>
<dbReference type="Pfam" id="PF02153">
    <property type="entry name" value="PDH_N"/>
    <property type="match status" value="1"/>
</dbReference>
<feature type="domain" description="Prephenate/arogenate dehydrogenase" evidence="3">
    <location>
        <begin position="11"/>
        <end position="274"/>
    </location>
</feature>
<reference evidence="4 5" key="1">
    <citation type="submission" date="2018-07" db="EMBL/GenBank/DDBJ databases">
        <authorList>
            <person name="Zhang Y."/>
            <person name="Wang L."/>
            <person name="Ma S."/>
        </authorList>
    </citation>
    <scope>NUCLEOTIDE SEQUENCE [LARGE SCALE GENOMIC DNA]</scope>
    <source>
        <strain evidence="4 5">4-2</strain>
    </source>
</reference>
<dbReference type="RefSeq" id="WP_122113586.1">
    <property type="nucleotide sequence ID" value="NZ_QOKZ01000007.1"/>
</dbReference>
<keyword evidence="1" id="KW-0560">Oxidoreductase</keyword>
<dbReference type="PANTHER" id="PTHR21363:SF0">
    <property type="entry name" value="PREPHENATE DEHYDROGENASE [NADP(+)]"/>
    <property type="match status" value="1"/>
</dbReference>
<dbReference type="InterPro" id="IPR008927">
    <property type="entry name" value="6-PGluconate_DH-like_C_sf"/>
</dbReference>
<evidence type="ECO:0000256" key="1">
    <source>
        <dbReference type="ARBA" id="ARBA00023002"/>
    </source>
</evidence>
<dbReference type="AlphaFoldDB" id="A0A3M0M7T9"/>
<dbReference type="EMBL" id="QOKZ01000007">
    <property type="protein sequence ID" value="RMC33273.1"/>
    <property type="molecule type" value="Genomic_DNA"/>
</dbReference>
<feature type="region of interest" description="Disordered" evidence="2">
    <location>
        <begin position="249"/>
        <end position="274"/>
    </location>
</feature>
<dbReference type="SUPFAM" id="SSF51735">
    <property type="entry name" value="NAD(P)-binding Rossmann-fold domains"/>
    <property type="match status" value="1"/>
</dbReference>
<organism evidence="4 5">
    <name type="scientific">Paracoccus alkanivorans</name>
    <dbReference type="NCBI Taxonomy" id="2116655"/>
    <lineage>
        <taxon>Bacteria</taxon>
        <taxon>Pseudomonadati</taxon>
        <taxon>Pseudomonadota</taxon>
        <taxon>Alphaproteobacteria</taxon>
        <taxon>Rhodobacterales</taxon>
        <taxon>Paracoccaceae</taxon>
        <taxon>Paracoccus</taxon>
    </lineage>
</organism>
<comment type="caution">
    <text evidence="4">The sequence shown here is derived from an EMBL/GenBank/DDBJ whole genome shotgun (WGS) entry which is preliminary data.</text>
</comment>
<dbReference type="GO" id="GO:0006571">
    <property type="term" value="P:tyrosine biosynthetic process"/>
    <property type="evidence" value="ECO:0007669"/>
    <property type="project" value="InterPro"/>
</dbReference>
<sequence>MPQNAPFHPSLTIGLAGLGAFGQLIARHLGSHFPIEAHDPAPAAHAAAARLNVTLTTLERVASHPVIVIATPVSRIPGVVEAIAPHIRPGTLVLDVGSVKLVPAGIMRRGLPEHVDIVATHPLFGPQSARDGIAGLKIALCPVRGRRHLRLAAFLRRYLRLDVIVTTAEQHDREAATVQGLTHLIAKVLTRMEPLPKRMTTRSFDLLLAAVEMVRFDAPEIFKAIEGENPYSADIRRRFFELASELENELSTPRDLSPPIPRPARPARYRPYSP</sequence>
<dbReference type="Proteomes" id="UP000273516">
    <property type="component" value="Unassembled WGS sequence"/>
</dbReference>
<evidence type="ECO:0000256" key="2">
    <source>
        <dbReference type="SAM" id="MobiDB-lite"/>
    </source>
</evidence>
<dbReference type="InterPro" id="IPR003099">
    <property type="entry name" value="Prephen_DH"/>
</dbReference>
<dbReference type="OrthoDB" id="9800497at2"/>
<accession>A0A3M0M7T9</accession>
<dbReference type="InterPro" id="IPR046826">
    <property type="entry name" value="PDH_N"/>
</dbReference>
<dbReference type="GO" id="GO:0070403">
    <property type="term" value="F:NAD+ binding"/>
    <property type="evidence" value="ECO:0007669"/>
    <property type="project" value="InterPro"/>
</dbReference>
<name>A0A3M0M7T9_9RHOB</name>
<dbReference type="GO" id="GO:0004665">
    <property type="term" value="F:prephenate dehydrogenase (NADP+) activity"/>
    <property type="evidence" value="ECO:0007669"/>
    <property type="project" value="InterPro"/>
</dbReference>
<protein>
    <submittedName>
        <fullName evidence="4">Prephenate dehydrogenase</fullName>
    </submittedName>
</protein>
<evidence type="ECO:0000313" key="5">
    <source>
        <dbReference type="Proteomes" id="UP000273516"/>
    </source>
</evidence>
<dbReference type="InterPro" id="IPR050812">
    <property type="entry name" value="Preph/Arog_dehydrog"/>
</dbReference>
<dbReference type="SUPFAM" id="SSF48179">
    <property type="entry name" value="6-phosphogluconate dehydrogenase C-terminal domain-like"/>
    <property type="match status" value="1"/>
</dbReference>
<dbReference type="GO" id="GO:0008977">
    <property type="term" value="F:prephenate dehydrogenase (NAD+) activity"/>
    <property type="evidence" value="ECO:0007669"/>
    <property type="project" value="InterPro"/>
</dbReference>
<proteinExistence type="predicted"/>
<dbReference type="Gene3D" id="3.40.50.720">
    <property type="entry name" value="NAD(P)-binding Rossmann-like Domain"/>
    <property type="match status" value="1"/>
</dbReference>
<gene>
    <name evidence="4" type="ORF">C9E81_17225</name>
</gene>
<keyword evidence="5" id="KW-1185">Reference proteome</keyword>